<evidence type="ECO:0000313" key="2">
    <source>
        <dbReference type="EMBL" id="KIY48498.1"/>
    </source>
</evidence>
<organism evidence="2 3">
    <name type="scientific">Fistulina hepatica ATCC 64428</name>
    <dbReference type="NCBI Taxonomy" id="1128425"/>
    <lineage>
        <taxon>Eukaryota</taxon>
        <taxon>Fungi</taxon>
        <taxon>Dikarya</taxon>
        <taxon>Basidiomycota</taxon>
        <taxon>Agaricomycotina</taxon>
        <taxon>Agaricomycetes</taxon>
        <taxon>Agaricomycetidae</taxon>
        <taxon>Agaricales</taxon>
        <taxon>Fistulinaceae</taxon>
        <taxon>Fistulina</taxon>
    </lineage>
</organism>
<evidence type="ECO:0000313" key="3">
    <source>
        <dbReference type="Proteomes" id="UP000054144"/>
    </source>
</evidence>
<evidence type="ECO:0000259" key="1">
    <source>
        <dbReference type="PROSITE" id="PS51057"/>
    </source>
</evidence>
<dbReference type="InterPro" id="IPR001523">
    <property type="entry name" value="Paired_dom"/>
</dbReference>
<dbReference type="EMBL" id="KN881833">
    <property type="protein sequence ID" value="KIY48498.1"/>
    <property type="molecule type" value="Genomic_DNA"/>
</dbReference>
<dbReference type="OrthoDB" id="2266637at2759"/>
<dbReference type="AlphaFoldDB" id="A0A0D7ACC1"/>
<dbReference type="GO" id="GO:0003677">
    <property type="term" value="F:DNA binding"/>
    <property type="evidence" value="ECO:0007669"/>
    <property type="project" value="InterPro"/>
</dbReference>
<sequence>MPYRSISSDIKQKALELVSDGWHIQDVCSVLGMCPRSVERWQANFDEQGTVNPAHPTRGRRRLLSPDIMHALNELIHENPTMYLDEI</sequence>
<dbReference type="PROSITE" id="PS51057">
    <property type="entry name" value="PAIRED_2"/>
    <property type="match status" value="1"/>
</dbReference>
<feature type="domain" description="Paired" evidence="1">
    <location>
        <begin position="1"/>
        <end position="87"/>
    </location>
</feature>
<keyword evidence="3" id="KW-1185">Reference proteome</keyword>
<dbReference type="Proteomes" id="UP000054144">
    <property type="component" value="Unassembled WGS sequence"/>
</dbReference>
<dbReference type="SUPFAM" id="SSF46689">
    <property type="entry name" value="Homeodomain-like"/>
    <property type="match status" value="1"/>
</dbReference>
<reference evidence="2 3" key="1">
    <citation type="journal article" date="2015" name="Fungal Genet. Biol.">
        <title>Evolution of novel wood decay mechanisms in Agaricales revealed by the genome sequences of Fistulina hepatica and Cylindrobasidium torrendii.</title>
        <authorList>
            <person name="Floudas D."/>
            <person name="Held B.W."/>
            <person name="Riley R."/>
            <person name="Nagy L.G."/>
            <person name="Koehler G."/>
            <person name="Ransdell A.S."/>
            <person name="Younus H."/>
            <person name="Chow J."/>
            <person name="Chiniquy J."/>
            <person name="Lipzen A."/>
            <person name="Tritt A."/>
            <person name="Sun H."/>
            <person name="Haridas S."/>
            <person name="LaButti K."/>
            <person name="Ohm R.A."/>
            <person name="Kues U."/>
            <person name="Blanchette R.A."/>
            <person name="Grigoriev I.V."/>
            <person name="Minto R.E."/>
            <person name="Hibbett D.S."/>
        </authorList>
    </citation>
    <scope>NUCLEOTIDE SEQUENCE [LARGE SCALE GENOMIC DNA]</scope>
    <source>
        <strain evidence="2 3">ATCC 64428</strain>
    </source>
</reference>
<name>A0A0D7ACC1_9AGAR</name>
<dbReference type="GO" id="GO:0006355">
    <property type="term" value="P:regulation of DNA-templated transcription"/>
    <property type="evidence" value="ECO:0007669"/>
    <property type="project" value="InterPro"/>
</dbReference>
<accession>A0A0D7ACC1</accession>
<dbReference type="InterPro" id="IPR009057">
    <property type="entry name" value="Homeodomain-like_sf"/>
</dbReference>
<feature type="non-terminal residue" evidence="2">
    <location>
        <position position="87"/>
    </location>
</feature>
<gene>
    <name evidence="2" type="ORF">FISHEDRAFT_12499</name>
</gene>
<proteinExistence type="predicted"/>
<dbReference type="Pfam" id="PF13551">
    <property type="entry name" value="HTH_29"/>
    <property type="match status" value="1"/>
</dbReference>
<protein>
    <recommendedName>
        <fullName evidence="1">Paired domain-containing protein</fullName>
    </recommendedName>
</protein>